<dbReference type="Proteomes" id="UP000184088">
    <property type="component" value="Unassembled WGS sequence"/>
</dbReference>
<accession>A0A1M5B7L5</accession>
<evidence type="ECO:0000313" key="1">
    <source>
        <dbReference type="EMBL" id="SHF38514.1"/>
    </source>
</evidence>
<evidence type="ECO:0000313" key="2">
    <source>
        <dbReference type="Proteomes" id="UP000184088"/>
    </source>
</evidence>
<name>A0A1M5B7L5_9THEO</name>
<reference evidence="1 2" key="1">
    <citation type="submission" date="2016-11" db="EMBL/GenBank/DDBJ databases">
        <authorList>
            <person name="Jaros S."/>
            <person name="Januszkiewicz K."/>
            <person name="Wedrychowicz H."/>
        </authorList>
    </citation>
    <scope>NUCLEOTIDE SEQUENCE [LARGE SCALE GENOMIC DNA]</scope>
    <source>
        <strain evidence="1 2">DSM 17918</strain>
    </source>
</reference>
<protein>
    <recommendedName>
        <fullName evidence="3">Coat F domain-containing protein</fullName>
    </recommendedName>
</protein>
<proteinExistence type="predicted"/>
<dbReference type="OrthoDB" id="1956898at2"/>
<gene>
    <name evidence="1" type="ORF">SAMN02746089_01810</name>
</gene>
<evidence type="ECO:0008006" key="3">
    <source>
        <dbReference type="Google" id="ProtNLM"/>
    </source>
</evidence>
<sequence length="61" mass="7136">MANLTQKELQYIEDSLSMMQQNEKCFRDCADKLSDNQLKTLCQQLAQSQKNAYQTIIKHLL</sequence>
<dbReference type="EMBL" id="FQVH01000020">
    <property type="protein sequence ID" value="SHF38514.1"/>
    <property type="molecule type" value="Genomic_DNA"/>
</dbReference>
<keyword evidence="2" id="KW-1185">Reference proteome</keyword>
<dbReference type="AlphaFoldDB" id="A0A1M5B7L5"/>
<organism evidence="1 2">
    <name type="scientific">Caldanaerobius fijiensis DSM 17918</name>
    <dbReference type="NCBI Taxonomy" id="1121256"/>
    <lineage>
        <taxon>Bacteria</taxon>
        <taxon>Bacillati</taxon>
        <taxon>Bacillota</taxon>
        <taxon>Clostridia</taxon>
        <taxon>Thermoanaerobacterales</taxon>
        <taxon>Thermoanaerobacteraceae</taxon>
        <taxon>Caldanaerobius</taxon>
    </lineage>
</organism>
<dbReference type="RefSeq" id="WP_073344315.1">
    <property type="nucleotide sequence ID" value="NZ_FQVH01000020.1"/>
</dbReference>
<dbReference type="STRING" id="1121256.SAMN02746089_01810"/>